<sequence>MSQIQKKTDAQPIAALTQYMKELSSTGEFSDLTIKCGDQELRVHKTYVCPHSSWFRAALAGKFKEESHDHNILTLDHDEPEVIKARIHYCYHLTYNNGSRGEEAAATFAVKVYAAADKYNMLPLCKMAASNFSKVLDPNQDLDGFIAAIEAVDEMTGDDALWDLVMPKVAENAEWLSDVEEFSSLVRESPTLRKKLIKCAGKGGPSSPQISNDGGYAGGYGSGGRTLGS</sequence>
<evidence type="ECO:0000256" key="1">
    <source>
        <dbReference type="SAM" id="MobiDB-lite"/>
    </source>
</evidence>
<dbReference type="Proteomes" id="UP001310594">
    <property type="component" value="Unassembled WGS sequence"/>
</dbReference>
<feature type="compositionally biased region" description="Gly residues" evidence="1">
    <location>
        <begin position="215"/>
        <end position="229"/>
    </location>
</feature>
<name>A0AAN7VWP8_9PEZI</name>
<accession>A0AAN7VWP8</accession>
<dbReference type="Gene3D" id="3.30.710.10">
    <property type="entry name" value="Potassium Channel Kv1.1, Chain A"/>
    <property type="match status" value="1"/>
</dbReference>
<organism evidence="3 4">
    <name type="scientific">Elasticomyces elasticus</name>
    <dbReference type="NCBI Taxonomy" id="574655"/>
    <lineage>
        <taxon>Eukaryota</taxon>
        <taxon>Fungi</taxon>
        <taxon>Dikarya</taxon>
        <taxon>Ascomycota</taxon>
        <taxon>Pezizomycotina</taxon>
        <taxon>Dothideomycetes</taxon>
        <taxon>Dothideomycetidae</taxon>
        <taxon>Mycosphaerellales</taxon>
        <taxon>Teratosphaeriaceae</taxon>
        <taxon>Elasticomyces</taxon>
    </lineage>
</organism>
<comment type="caution">
    <text evidence="3">The sequence shown here is derived from an EMBL/GenBank/DDBJ whole genome shotgun (WGS) entry which is preliminary data.</text>
</comment>
<dbReference type="SUPFAM" id="SSF54695">
    <property type="entry name" value="POZ domain"/>
    <property type="match status" value="1"/>
</dbReference>
<feature type="domain" description="BTB" evidence="2">
    <location>
        <begin position="30"/>
        <end position="91"/>
    </location>
</feature>
<gene>
    <name evidence="3" type="ORF">LTR97_001172</name>
</gene>
<feature type="region of interest" description="Disordered" evidence="1">
    <location>
        <begin position="200"/>
        <end position="229"/>
    </location>
</feature>
<dbReference type="PANTHER" id="PTHR47843:SF5">
    <property type="entry name" value="BTB_POZ DOMAIN PROTEIN"/>
    <property type="match status" value="1"/>
</dbReference>
<dbReference type="EMBL" id="JAVRQU010000002">
    <property type="protein sequence ID" value="KAK5706185.1"/>
    <property type="molecule type" value="Genomic_DNA"/>
</dbReference>
<protein>
    <recommendedName>
        <fullName evidence="2">BTB domain-containing protein</fullName>
    </recommendedName>
</protein>
<reference evidence="3" key="1">
    <citation type="submission" date="2023-08" db="EMBL/GenBank/DDBJ databases">
        <title>Black Yeasts Isolated from many extreme environments.</title>
        <authorList>
            <person name="Coleine C."/>
            <person name="Stajich J.E."/>
            <person name="Selbmann L."/>
        </authorList>
    </citation>
    <scope>NUCLEOTIDE SEQUENCE</scope>
    <source>
        <strain evidence="3">CCFEE 5810</strain>
    </source>
</reference>
<dbReference type="InterPro" id="IPR011333">
    <property type="entry name" value="SKP1/BTB/POZ_sf"/>
</dbReference>
<dbReference type="AlphaFoldDB" id="A0AAN7VWP8"/>
<dbReference type="CDD" id="cd18186">
    <property type="entry name" value="BTB_POZ_ZBTB_KLHL-like"/>
    <property type="match status" value="1"/>
</dbReference>
<dbReference type="InterPro" id="IPR000210">
    <property type="entry name" value="BTB/POZ_dom"/>
</dbReference>
<dbReference type="Pfam" id="PF00651">
    <property type="entry name" value="BTB"/>
    <property type="match status" value="1"/>
</dbReference>
<dbReference type="SMART" id="SM00225">
    <property type="entry name" value="BTB"/>
    <property type="match status" value="1"/>
</dbReference>
<evidence type="ECO:0000313" key="4">
    <source>
        <dbReference type="Proteomes" id="UP001310594"/>
    </source>
</evidence>
<dbReference type="PROSITE" id="PS50097">
    <property type="entry name" value="BTB"/>
    <property type="match status" value="1"/>
</dbReference>
<proteinExistence type="predicted"/>
<evidence type="ECO:0000313" key="3">
    <source>
        <dbReference type="EMBL" id="KAK5706185.1"/>
    </source>
</evidence>
<dbReference type="PANTHER" id="PTHR47843">
    <property type="entry name" value="BTB DOMAIN-CONTAINING PROTEIN-RELATED"/>
    <property type="match status" value="1"/>
</dbReference>
<evidence type="ECO:0000259" key="2">
    <source>
        <dbReference type="PROSITE" id="PS50097"/>
    </source>
</evidence>